<dbReference type="eggNOG" id="COG0730">
    <property type="taxonomic scope" value="Bacteria"/>
</dbReference>
<evidence type="ECO:0000256" key="3">
    <source>
        <dbReference type="ARBA" id="ARBA00022692"/>
    </source>
</evidence>
<name>A0A091BYJ6_9GAMM</name>
<evidence type="ECO:0000313" key="7">
    <source>
        <dbReference type="EMBL" id="KFN49405.1"/>
    </source>
</evidence>
<protein>
    <recommendedName>
        <fullName evidence="6">Probable membrane transporter protein</fullName>
    </recommendedName>
</protein>
<gene>
    <name evidence="7" type="ORF">N790_05345</name>
</gene>
<dbReference type="GO" id="GO:0005886">
    <property type="term" value="C:plasma membrane"/>
    <property type="evidence" value="ECO:0007669"/>
    <property type="project" value="UniProtKB-SubCell"/>
</dbReference>
<keyword evidence="3 6" id="KW-0812">Transmembrane</keyword>
<feature type="transmembrane region" description="Helical" evidence="6">
    <location>
        <begin position="77"/>
        <end position="98"/>
    </location>
</feature>
<feature type="transmembrane region" description="Helical" evidence="6">
    <location>
        <begin position="136"/>
        <end position="159"/>
    </location>
</feature>
<dbReference type="InterPro" id="IPR002781">
    <property type="entry name" value="TM_pro_TauE-like"/>
</dbReference>
<comment type="caution">
    <text evidence="7">The sequence shown here is derived from an EMBL/GenBank/DDBJ whole genome shotgun (WGS) entry which is preliminary data.</text>
</comment>
<keyword evidence="5 6" id="KW-0472">Membrane</keyword>
<dbReference type="AlphaFoldDB" id="A0A091BYJ6"/>
<organism evidence="7 8">
    <name type="scientific">Arenimonas malthae CC-JY-1</name>
    <dbReference type="NCBI Taxonomy" id="1384054"/>
    <lineage>
        <taxon>Bacteria</taxon>
        <taxon>Pseudomonadati</taxon>
        <taxon>Pseudomonadota</taxon>
        <taxon>Gammaproteobacteria</taxon>
        <taxon>Lysobacterales</taxon>
        <taxon>Lysobacteraceae</taxon>
        <taxon>Arenimonas</taxon>
    </lineage>
</organism>
<dbReference type="RefSeq" id="WP_245593745.1">
    <property type="nucleotide sequence ID" value="NZ_AVCH01000123.1"/>
</dbReference>
<keyword evidence="4 6" id="KW-1133">Transmembrane helix</keyword>
<dbReference type="Proteomes" id="UP000029392">
    <property type="component" value="Unassembled WGS sequence"/>
</dbReference>
<reference evidence="7 8" key="1">
    <citation type="submission" date="2013-09" db="EMBL/GenBank/DDBJ databases">
        <title>Genome sequencing of Arenimonas malthae.</title>
        <authorList>
            <person name="Chen F."/>
            <person name="Wang G."/>
        </authorList>
    </citation>
    <scope>NUCLEOTIDE SEQUENCE [LARGE SCALE GENOMIC DNA]</scope>
    <source>
        <strain evidence="7 8">CC-JY-1</strain>
    </source>
</reference>
<feature type="transmembrane region" description="Helical" evidence="6">
    <location>
        <begin position="171"/>
        <end position="195"/>
    </location>
</feature>
<dbReference type="PATRIC" id="fig|1384054.3.peg.1057"/>
<evidence type="ECO:0000256" key="5">
    <source>
        <dbReference type="ARBA" id="ARBA00023136"/>
    </source>
</evidence>
<comment type="similarity">
    <text evidence="2 6">Belongs to the 4-toluene sulfonate uptake permease (TSUP) (TC 2.A.102) family.</text>
</comment>
<accession>A0A091BYJ6</accession>
<dbReference type="InterPro" id="IPR051598">
    <property type="entry name" value="TSUP/Inactive_protease-like"/>
</dbReference>
<evidence type="ECO:0000256" key="4">
    <source>
        <dbReference type="ARBA" id="ARBA00022989"/>
    </source>
</evidence>
<evidence type="ECO:0000256" key="6">
    <source>
        <dbReference type="RuleBase" id="RU363041"/>
    </source>
</evidence>
<feature type="transmembrane region" description="Helical" evidence="6">
    <location>
        <begin position="104"/>
        <end position="124"/>
    </location>
</feature>
<evidence type="ECO:0000256" key="1">
    <source>
        <dbReference type="ARBA" id="ARBA00004141"/>
    </source>
</evidence>
<feature type="transmembrane region" description="Helical" evidence="6">
    <location>
        <begin position="227"/>
        <end position="246"/>
    </location>
</feature>
<feature type="transmembrane region" description="Helical" evidence="6">
    <location>
        <begin position="9"/>
        <end position="30"/>
    </location>
</feature>
<comment type="subcellular location">
    <subcellularLocation>
        <location evidence="6">Cell membrane</location>
        <topology evidence="6">Multi-pass membrane protein</topology>
    </subcellularLocation>
    <subcellularLocation>
        <location evidence="1">Membrane</location>
        <topology evidence="1">Multi-pass membrane protein</topology>
    </subcellularLocation>
</comment>
<keyword evidence="8" id="KW-1185">Reference proteome</keyword>
<dbReference type="PANTHER" id="PTHR43701">
    <property type="entry name" value="MEMBRANE TRANSPORTER PROTEIN MJ0441-RELATED"/>
    <property type="match status" value="1"/>
</dbReference>
<proteinExistence type="inferred from homology"/>
<dbReference type="EMBL" id="AVCH01000123">
    <property type="protein sequence ID" value="KFN49405.1"/>
    <property type="molecule type" value="Genomic_DNA"/>
</dbReference>
<sequence>MPFDLPPEFFIFVAIGLAAQLVDGALGMAYGVTSSSLLLAFGLPPAVASASVHAAEVATTGVSGLSHGLFGNVDRRLMWSLVLPGVLGAVAGALLLSWADWAWLRPLVSAYLLVLGLLLVCRAWRGRRREPRTASVVPLGLGAGFLDAVGGGGWGPLATTHLMARHLEPRIAIGTANAAEFFVSLAVSAVFLFTLGISHVHVVLGLLVGGVMAAPFAAWLARRVPARPLMAAVGVMVAGVSVYNLLR</sequence>
<feature type="transmembrane region" description="Helical" evidence="6">
    <location>
        <begin position="202"/>
        <end position="221"/>
    </location>
</feature>
<dbReference type="STRING" id="1384054.N790_05345"/>
<evidence type="ECO:0000313" key="8">
    <source>
        <dbReference type="Proteomes" id="UP000029392"/>
    </source>
</evidence>
<evidence type="ECO:0000256" key="2">
    <source>
        <dbReference type="ARBA" id="ARBA00009142"/>
    </source>
</evidence>
<dbReference type="Pfam" id="PF01925">
    <property type="entry name" value="TauE"/>
    <property type="match status" value="1"/>
</dbReference>
<dbReference type="PANTHER" id="PTHR43701:SF12">
    <property type="entry name" value="MEMBRANE TRANSPORTER PROTEIN YTNM-RELATED"/>
    <property type="match status" value="1"/>
</dbReference>
<keyword evidence="6" id="KW-1003">Cell membrane</keyword>